<dbReference type="AlphaFoldDB" id="A0A9W7Y4I0"/>
<reference evidence="1" key="1">
    <citation type="submission" date="2022-07" db="EMBL/GenBank/DDBJ databases">
        <title>Phylogenomic reconstructions and comparative analyses of Kickxellomycotina fungi.</title>
        <authorList>
            <person name="Reynolds N.K."/>
            <person name="Stajich J.E."/>
            <person name="Barry K."/>
            <person name="Grigoriev I.V."/>
            <person name="Crous P."/>
            <person name="Smith M.E."/>
        </authorList>
    </citation>
    <scope>NUCLEOTIDE SEQUENCE</scope>
    <source>
        <strain evidence="1">NBRC 32514</strain>
    </source>
</reference>
<sequence length="52" mass="6091">MRLFSSQARHEMNKQTIKLGTFEIMVIVSESYFESLRVGKRVQSQNNTIRSN</sequence>
<proteinExistence type="predicted"/>
<gene>
    <name evidence="1" type="ORF">LPJ53_001642</name>
</gene>
<comment type="caution">
    <text evidence="1">The sequence shown here is derived from an EMBL/GenBank/DDBJ whole genome shotgun (WGS) entry which is preliminary data.</text>
</comment>
<protein>
    <submittedName>
        <fullName evidence="1">Uncharacterized protein</fullName>
    </submittedName>
</protein>
<evidence type="ECO:0000313" key="2">
    <source>
        <dbReference type="Proteomes" id="UP001149813"/>
    </source>
</evidence>
<accession>A0A9W7Y4I0</accession>
<dbReference type="Proteomes" id="UP001149813">
    <property type="component" value="Unassembled WGS sequence"/>
</dbReference>
<keyword evidence="2" id="KW-1185">Reference proteome</keyword>
<name>A0A9W7Y4I0_9FUNG</name>
<dbReference type="EMBL" id="JANBOJ010000043">
    <property type="protein sequence ID" value="KAJ1724068.1"/>
    <property type="molecule type" value="Genomic_DNA"/>
</dbReference>
<evidence type="ECO:0000313" key="1">
    <source>
        <dbReference type="EMBL" id="KAJ1724068.1"/>
    </source>
</evidence>
<organism evidence="1 2">
    <name type="scientific">Coemansia erecta</name>
    <dbReference type="NCBI Taxonomy" id="147472"/>
    <lineage>
        <taxon>Eukaryota</taxon>
        <taxon>Fungi</taxon>
        <taxon>Fungi incertae sedis</taxon>
        <taxon>Zoopagomycota</taxon>
        <taxon>Kickxellomycotina</taxon>
        <taxon>Kickxellomycetes</taxon>
        <taxon>Kickxellales</taxon>
        <taxon>Kickxellaceae</taxon>
        <taxon>Coemansia</taxon>
    </lineage>
</organism>